<sequence length="95" mass="11183">MRCKTRNAMRNSRQSFLRARGKPTARELRASVHVRRTISQRSQNDKVAKETWLCFIFAEELEDKAKSFRPKERHDSDSEKRLNLGKEISNGRHVV</sequence>
<keyword evidence="3" id="KW-1185">Reference proteome</keyword>
<proteinExistence type="predicted"/>
<dbReference type="EMBL" id="JACSDZ010000002">
    <property type="protein sequence ID" value="KAF7413950.1"/>
    <property type="molecule type" value="Genomic_DNA"/>
</dbReference>
<reference evidence="2" key="1">
    <citation type="journal article" date="2020" name="G3 (Bethesda)">
        <title>High-Quality Assemblies for Three Invasive Social Wasps from the &lt;i&gt;Vespula&lt;/i&gt; Genus.</title>
        <authorList>
            <person name="Harrop T.W.R."/>
            <person name="Guhlin J."/>
            <person name="McLaughlin G.M."/>
            <person name="Permina E."/>
            <person name="Stockwell P."/>
            <person name="Gilligan J."/>
            <person name="Le Lec M.F."/>
            <person name="Gruber M.A.M."/>
            <person name="Quinn O."/>
            <person name="Lovegrove M."/>
            <person name="Duncan E.J."/>
            <person name="Remnant E.J."/>
            <person name="Van Eeckhoven J."/>
            <person name="Graham B."/>
            <person name="Knapp R.A."/>
            <person name="Langford K.W."/>
            <person name="Kronenberg Z."/>
            <person name="Press M.O."/>
            <person name="Eacker S.M."/>
            <person name="Wilson-Rankin E.E."/>
            <person name="Purcell J."/>
            <person name="Lester P.J."/>
            <person name="Dearden P.K."/>
        </authorList>
    </citation>
    <scope>NUCLEOTIDE SEQUENCE</scope>
    <source>
        <strain evidence="2">Linc-1</strain>
    </source>
</reference>
<evidence type="ECO:0000256" key="1">
    <source>
        <dbReference type="SAM" id="MobiDB-lite"/>
    </source>
</evidence>
<dbReference type="Proteomes" id="UP000617340">
    <property type="component" value="Unassembled WGS sequence"/>
</dbReference>
<comment type="caution">
    <text evidence="2">The sequence shown here is derived from an EMBL/GenBank/DDBJ whole genome shotgun (WGS) entry which is preliminary data.</text>
</comment>
<dbReference type="AlphaFoldDB" id="A0A834NMB2"/>
<gene>
    <name evidence="2" type="ORF">HZH68_002439</name>
</gene>
<evidence type="ECO:0000313" key="2">
    <source>
        <dbReference type="EMBL" id="KAF7413950.1"/>
    </source>
</evidence>
<feature type="region of interest" description="Disordered" evidence="1">
    <location>
        <begin position="66"/>
        <end position="95"/>
    </location>
</feature>
<name>A0A834NMB2_VESGE</name>
<accession>A0A834NMB2</accession>
<evidence type="ECO:0000313" key="3">
    <source>
        <dbReference type="Proteomes" id="UP000617340"/>
    </source>
</evidence>
<protein>
    <submittedName>
        <fullName evidence="2">Uncharacterized protein</fullName>
    </submittedName>
</protein>
<feature type="compositionally biased region" description="Basic and acidic residues" evidence="1">
    <location>
        <begin position="66"/>
        <end position="84"/>
    </location>
</feature>
<organism evidence="2 3">
    <name type="scientific">Vespula germanica</name>
    <name type="common">German yellow jacket</name>
    <name type="synonym">Paravespula germanica</name>
    <dbReference type="NCBI Taxonomy" id="30212"/>
    <lineage>
        <taxon>Eukaryota</taxon>
        <taxon>Metazoa</taxon>
        <taxon>Ecdysozoa</taxon>
        <taxon>Arthropoda</taxon>
        <taxon>Hexapoda</taxon>
        <taxon>Insecta</taxon>
        <taxon>Pterygota</taxon>
        <taxon>Neoptera</taxon>
        <taxon>Endopterygota</taxon>
        <taxon>Hymenoptera</taxon>
        <taxon>Apocrita</taxon>
        <taxon>Aculeata</taxon>
        <taxon>Vespoidea</taxon>
        <taxon>Vespidae</taxon>
        <taxon>Vespinae</taxon>
        <taxon>Vespula</taxon>
    </lineage>
</organism>